<dbReference type="Gene3D" id="1.20.1050.10">
    <property type="match status" value="1"/>
</dbReference>
<dbReference type="PROSITE" id="PS50404">
    <property type="entry name" value="GST_NTER"/>
    <property type="match status" value="1"/>
</dbReference>
<reference evidence="3 4" key="1">
    <citation type="journal article" date="2013" name="Curr. Biol.">
        <title>The Genome of the Foraminiferan Reticulomyxa filosa.</title>
        <authorList>
            <person name="Glockner G."/>
            <person name="Hulsmann N."/>
            <person name="Schleicher M."/>
            <person name="Noegel A.A."/>
            <person name="Eichinger L."/>
            <person name="Gallinger C."/>
            <person name="Pawlowski J."/>
            <person name="Sierra R."/>
            <person name="Euteneuer U."/>
            <person name="Pillet L."/>
            <person name="Moustafa A."/>
            <person name="Platzer M."/>
            <person name="Groth M."/>
            <person name="Szafranski K."/>
            <person name="Schliwa M."/>
        </authorList>
    </citation>
    <scope>NUCLEOTIDE SEQUENCE [LARGE SCALE GENOMIC DNA]</scope>
</reference>
<dbReference type="InterPro" id="IPR004046">
    <property type="entry name" value="GST_C"/>
</dbReference>
<feature type="domain" description="GST C-terminal" evidence="2">
    <location>
        <begin position="70"/>
        <end position="219"/>
    </location>
</feature>
<dbReference type="Gene3D" id="3.40.30.10">
    <property type="entry name" value="Glutaredoxin"/>
    <property type="match status" value="1"/>
</dbReference>
<dbReference type="InterPro" id="IPR004045">
    <property type="entry name" value="Glutathione_S-Trfase_N"/>
</dbReference>
<gene>
    <name evidence="3" type="ORF">RFI_12326</name>
</gene>
<dbReference type="SFLD" id="SFLDS00019">
    <property type="entry name" value="Glutathione_Transferase_(cytos"/>
    <property type="match status" value="1"/>
</dbReference>
<protein>
    <submittedName>
        <fullName evidence="3">Glutathione S-transferase protein</fullName>
    </submittedName>
</protein>
<name>X6NHK5_RETFI</name>
<dbReference type="OrthoDB" id="4951845at2759"/>
<dbReference type="PANTHER" id="PTHR11571">
    <property type="entry name" value="GLUTATHIONE S-TRANSFERASE"/>
    <property type="match status" value="1"/>
</dbReference>
<comment type="caution">
    <text evidence="3">The sequence shown here is derived from an EMBL/GenBank/DDBJ whole genome shotgun (WGS) entry which is preliminary data.</text>
</comment>
<dbReference type="SUPFAM" id="SSF52833">
    <property type="entry name" value="Thioredoxin-like"/>
    <property type="match status" value="1"/>
</dbReference>
<dbReference type="GO" id="GO:0006749">
    <property type="term" value="P:glutathione metabolic process"/>
    <property type="evidence" value="ECO:0007669"/>
    <property type="project" value="TreeGrafter"/>
</dbReference>
<dbReference type="Proteomes" id="UP000023152">
    <property type="component" value="Unassembled WGS sequence"/>
</dbReference>
<organism evidence="3 4">
    <name type="scientific">Reticulomyxa filosa</name>
    <dbReference type="NCBI Taxonomy" id="46433"/>
    <lineage>
        <taxon>Eukaryota</taxon>
        <taxon>Sar</taxon>
        <taxon>Rhizaria</taxon>
        <taxon>Retaria</taxon>
        <taxon>Foraminifera</taxon>
        <taxon>Monothalamids</taxon>
        <taxon>Reticulomyxidae</taxon>
        <taxon>Reticulomyxa</taxon>
    </lineage>
</organism>
<dbReference type="PANTHER" id="PTHR11571:SF263">
    <property type="entry name" value="GLUTATHIONE S-TRANSFERASE"/>
    <property type="match status" value="1"/>
</dbReference>
<keyword evidence="4" id="KW-1185">Reference proteome</keyword>
<dbReference type="InterPro" id="IPR036282">
    <property type="entry name" value="Glutathione-S-Trfase_C_sf"/>
</dbReference>
<dbReference type="SUPFAM" id="SSF47616">
    <property type="entry name" value="GST C-terminal domain-like"/>
    <property type="match status" value="1"/>
</dbReference>
<dbReference type="InterPro" id="IPR036249">
    <property type="entry name" value="Thioredoxin-like_sf"/>
</dbReference>
<keyword evidence="3" id="KW-0808">Transferase</keyword>
<evidence type="ECO:0000259" key="1">
    <source>
        <dbReference type="PROSITE" id="PS50404"/>
    </source>
</evidence>
<dbReference type="InterPro" id="IPR040079">
    <property type="entry name" value="Glutathione_S-Trfase"/>
</dbReference>
<dbReference type="AlphaFoldDB" id="X6NHK5"/>
<accession>X6NHK5</accession>
<dbReference type="Pfam" id="PF14497">
    <property type="entry name" value="GST_C_3"/>
    <property type="match status" value="1"/>
</dbReference>
<dbReference type="InterPro" id="IPR050213">
    <property type="entry name" value="GST_superfamily"/>
</dbReference>
<evidence type="ECO:0000313" key="3">
    <source>
        <dbReference type="EMBL" id="ETO24832.1"/>
    </source>
</evidence>
<feature type="domain" description="GST N-terminal" evidence="1">
    <location>
        <begin position="6"/>
        <end position="92"/>
    </location>
</feature>
<evidence type="ECO:0000313" key="4">
    <source>
        <dbReference type="Proteomes" id="UP000023152"/>
    </source>
</evidence>
<dbReference type="EMBL" id="ASPP01008934">
    <property type="protein sequence ID" value="ETO24832.1"/>
    <property type="molecule type" value="Genomic_DNA"/>
</dbReference>
<dbReference type="InterPro" id="IPR010987">
    <property type="entry name" value="Glutathione-S-Trfase_C-like"/>
</dbReference>
<dbReference type="GO" id="GO:0004364">
    <property type="term" value="F:glutathione transferase activity"/>
    <property type="evidence" value="ECO:0007669"/>
    <property type="project" value="TreeGrafter"/>
</dbReference>
<proteinExistence type="predicted"/>
<evidence type="ECO:0000259" key="2">
    <source>
        <dbReference type="PROSITE" id="PS50405"/>
    </source>
</evidence>
<dbReference type="PROSITE" id="PS50405">
    <property type="entry name" value="GST_CTER"/>
    <property type="match status" value="1"/>
</dbReference>
<sequence>MAKHEDEWEVFYYHETGRAEYARILFGEAGVSYKESTDVRGKEANHFVAFGGKPSELNFPAFAPPTIRHNKIYIAQTNTIVRYVATKLHLLPSNEIDQFYCDVLMANIQDVNAEMYGKSKATDEERAEWLKTRGANWLKLFNEPLTREKNQEYYFGNKCSCADLIVTVFLQRLDFILGKKYGEFVAKPFPALHQLRERVEKRPNIQKFLEERHKAKRNFVTTQWFN</sequence>